<feature type="transmembrane region" description="Helical" evidence="5">
    <location>
        <begin position="33"/>
        <end position="52"/>
    </location>
</feature>
<comment type="caution">
    <text evidence="6">The sequence shown here is derived from an EMBL/GenBank/DDBJ whole genome shotgun (WGS) entry which is preliminary data.</text>
</comment>
<name>A0ABQ1RGB9_9ALTE</name>
<evidence type="ECO:0000313" key="6">
    <source>
        <dbReference type="EMBL" id="GGD67220.1"/>
    </source>
</evidence>
<sequence length="168" mass="18693">MNWIDYCILGIIALSTLISLVRGFVKEAISLAVWFAAFFIASQFYLDLGSYLTSFSDPMIRSAVAIAILFVVTLVLGGLLNYVVGQMVQYTGLSGTDRALGAVFGLLRGVLIVSALLFFMDAFTAFPDSTWWQQSLLIPEFRVVIEWFFEYLQNHSSFLNSEESATAL</sequence>
<dbReference type="EMBL" id="BMGJ01000008">
    <property type="protein sequence ID" value="GGD67220.1"/>
    <property type="molecule type" value="Genomic_DNA"/>
</dbReference>
<accession>A0ABQ1RGB9</accession>
<dbReference type="PANTHER" id="PTHR36926:SF1">
    <property type="entry name" value="COLICIN V PRODUCTION PROTEIN"/>
    <property type="match status" value="1"/>
</dbReference>
<dbReference type="PANTHER" id="PTHR36926">
    <property type="entry name" value="COLICIN V PRODUCTION PROTEIN"/>
    <property type="match status" value="1"/>
</dbReference>
<gene>
    <name evidence="6" type="primary">cvpA</name>
    <name evidence="6" type="ORF">GCM10011357_23000</name>
</gene>
<organism evidence="6 7">
    <name type="scientific">Lacimicrobium alkaliphilum</name>
    <dbReference type="NCBI Taxonomy" id="1526571"/>
    <lineage>
        <taxon>Bacteria</taxon>
        <taxon>Pseudomonadati</taxon>
        <taxon>Pseudomonadota</taxon>
        <taxon>Gammaproteobacteria</taxon>
        <taxon>Alteromonadales</taxon>
        <taxon>Alteromonadaceae</taxon>
        <taxon>Lacimicrobium</taxon>
    </lineage>
</organism>
<evidence type="ECO:0000256" key="1">
    <source>
        <dbReference type="ARBA" id="ARBA00004141"/>
    </source>
</evidence>
<protein>
    <submittedName>
        <fullName evidence="6">Bacteriocin production protein</fullName>
    </submittedName>
</protein>
<dbReference type="RefSeq" id="WP_099034959.1">
    <property type="nucleotide sequence ID" value="NZ_BMGJ01000008.1"/>
</dbReference>
<evidence type="ECO:0000256" key="3">
    <source>
        <dbReference type="ARBA" id="ARBA00022989"/>
    </source>
</evidence>
<comment type="subcellular location">
    <subcellularLocation>
        <location evidence="1">Membrane</location>
        <topology evidence="1">Multi-pass membrane protein</topology>
    </subcellularLocation>
</comment>
<dbReference type="Pfam" id="PF02674">
    <property type="entry name" value="Colicin_V"/>
    <property type="match status" value="1"/>
</dbReference>
<feature type="transmembrane region" description="Helical" evidence="5">
    <location>
        <begin position="64"/>
        <end position="84"/>
    </location>
</feature>
<keyword evidence="2 5" id="KW-0812">Transmembrane</keyword>
<evidence type="ECO:0000313" key="7">
    <source>
        <dbReference type="Proteomes" id="UP000614272"/>
    </source>
</evidence>
<dbReference type="Proteomes" id="UP000614272">
    <property type="component" value="Unassembled WGS sequence"/>
</dbReference>
<keyword evidence="3 5" id="KW-1133">Transmembrane helix</keyword>
<evidence type="ECO:0000256" key="5">
    <source>
        <dbReference type="SAM" id="Phobius"/>
    </source>
</evidence>
<feature type="transmembrane region" description="Helical" evidence="5">
    <location>
        <begin position="99"/>
        <end position="119"/>
    </location>
</feature>
<reference evidence="7" key="1">
    <citation type="journal article" date="2019" name="Int. J. Syst. Evol. Microbiol.">
        <title>The Global Catalogue of Microorganisms (GCM) 10K type strain sequencing project: providing services to taxonomists for standard genome sequencing and annotation.</title>
        <authorList>
            <consortium name="The Broad Institute Genomics Platform"/>
            <consortium name="The Broad Institute Genome Sequencing Center for Infectious Disease"/>
            <person name="Wu L."/>
            <person name="Ma J."/>
        </authorList>
    </citation>
    <scope>NUCLEOTIDE SEQUENCE [LARGE SCALE GENOMIC DNA]</scope>
    <source>
        <strain evidence="7">CGMCC 1.12923</strain>
    </source>
</reference>
<keyword evidence="7" id="KW-1185">Reference proteome</keyword>
<dbReference type="InterPro" id="IPR052719">
    <property type="entry name" value="CvpA-like"/>
</dbReference>
<evidence type="ECO:0000256" key="2">
    <source>
        <dbReference type="ARBA" id="ARBA00022692"/>
    </source>
</evidence>
<evidence type="ECO:0000256" key="4">
    <source>
        <dbReference type="ARBA" id="ARBA00023136"/>
    </source>
</evidence>
<proteinExistence type="predicted"/>
<dbReference type="InterPro" id="IPR003825">
    <property type="entry name" value="Colicin-V_CvpA"/>
</dbReference>
<keyword evidence="4 5" id="KW-0472">Membrane</keyword>